<dbReference type="NCBIfam" id="TIGR02595">
    <property type="entry name" value="PEP_CTERM"/>
    <property type="match status" value="1"/>
</dbReference>
<feature type="domain" description="Ice-binding protein C-terminal" evidence="2">
    <location>
        <begin position="320"/>
        <end position="343"/>
    </location>
</feature>
<protein>
    <recommendedName>
        <fullName evidence="2">Ice-binding protein C-terminal domain-containing protein</fullName>
    </recommendedName>
</protein>
<dbReference type="InterPro" id="IPR015943">
    <property type="entry name" value="WD40/YVTN_repeat-like_dom_sf"/>
</dbReference>
<proteinExistence type="predicted"/>
<dbReference type="Pfam" id="PF07589">
    <property type="entry name" value="PEP-CTERM"/>
    <property type="match status" value="1"/>
</dbReference>
<accession>Q01T41</accession>
<evidence type="ECO:0000313" key="3">
    <source>
        <dbReference type="EMBL" id="ABJ87179.1"/>
    </source>
</evidence>
<organism evidence="3">
    <name type="scientific">Solibacter usitatus (strain Ellin6076)</name>
    <dbReference type="NCBI Taxonomy" id="234267"/>
    <lineage>
        <taxon>Bacteria</taxon>
        <taxon>Pseudomonadati</taxon>
        <taxon>Acidobacteriota</taxon>
        <taxon>Terriglobia</taxon>
        <taxon>Bryobacterales</taxon>
        <taxon>Solibacteraceae</taxon>
        <taxon>Candidatus Solibacter</taxon>
    </lineage>
</organism>
<feature type="chain" id="PRO_5004162605" description="Ice-binding protein C-terminal domain-containing protein" evidence="1">
    <location>
        <begin position="25"/>
        <end position="343"/>
    </location>
</feature>
<dbReference type="EMBL" id="CP000473">
    <property type="protein sequence ID" value="ABJ87179.1"/>
    <property type="molecule type" value="Genomic_DNA"/>
</dbReference>
<dbReference type="InterPro" id="IPR013424">
    <property type="entry name" value="Ice-binding_C"/>
</dbReference>
<gene>
    <name evidence="3" type="ordered locus">Acid_6253</name>
</gene>
<dbReference type="OrthoDB" id="2633250at2"/>
<keyword evidence="1" id="KW-0732">Signal</keyword>
<dbReference type="InterPro" id="IPR011047">
    <property type="entry name" value="Quinoprotein_ADH-like_sf"/>
</dbReference>
<sequence length="343" mass="34638" precursor="true">MKFPHLRHHIVPCMVLATMIFANAKIAKAIAITPAGAALGFSVSTFVSGFGVAGFGVGPLGVAVESNGNVLVDASNLNQNYVFSDTDGQTLAGAISHTSFVSFPPAYATANNNGVLGATYGSQNNSLVKFNADGTVNTLYSNSSGTTSGLVITNGMWANPTNGHILATGGGRIYDIDVSGAAPTFRIVTNASPDGISVSPDGTIVYGATGNVVGWNIATGAQVLSISVGNSPDGMGVISSSNSLNGDIIVNGNNGTIVLIDVHNSNALITIANGGTRGDYTSPDPTNGSLFVTQSNEIDRLTCGAGCGIGAPPPPPPDGTPEPASLFMFGGGLAGLAFLRFRK</sequence>
<evidence type="ECO:0000259" key="2">
    <source>
        <dbReference type="Pfam" id="PF07589"/>
    </source>
</evidence>
<dbReference type="AlphaFoldDB" id="Q01T41"/>
<dbReference type="HOGENOM" id="CLU_808674_0_0_0"/>
<reference evidence="3" key="1">
    <citation type="submission" date="2006-10" db="EMBL/GenBank/DDBJ databases">
        <title>Complete sequence of Solibacter usitatus Ellin6076.</title>
        <authorList>
            <consortium name="US DOE Joint Genome Institute"/>
            <person name="Copeland A."/>
            <person name="Lucas S."/>
            <person name="Lapidus A."/>
            <person name="Barry K."/>
            <person name="Detter J.C."/>
            <person name="Glavina del Rio T."/>
            <person name="Hammon N."/>
            <person name="Israni S."/>
            <person name="Dalin E."/>
            <person name="Tice H."/>
            <person name="Pitluck S."/>
            <person name="Thompson L.S."/>
            <person name="Brettin T."/>
            <person name="Bruce D."/>
            <person name="Han C."/>
            <person name="Tapia R."/>
            <person name="Gilna P."/>
            <person name="Schmutz J."/>
            <person name="Larimer F."/>
            <person name="Land M."/>
            <person name="Hauser L."/>
            <person name="Kyrpides N."/>
            <person name="Mikhailova N."/>
            <person name="Janssen P.H."/>
            <person name="Kuske C.R."/>
            <person name="Richardson P."/>
        </authorList>
    </citation>
    <scope>NUCLEOTIDE SEQUENCE</scope>
    <source>
        <strain evidence="3">Ellin6076</strain>
    </source>
</reference>
<name>Q01T41_SOLUE</name>
<dbReference type="eggNOG" id="COG3391">
    <property type="taxonomic scope" value="Bacteria"/>
</dbReference>
<feature type="signal peptide" evidence="1">
    <location>
        <begin position="1"/>
        <end position="24"/>
    </location>
</feature>
<dbReference type="SUPFAM" id="SSF50998">
    <property type="entry name" value="Quinoprotein alcohol dehydrogenase-like"/>
    <property type="match status" value="1"/>
</dbReference>
<dbReference type="InParanoid" id="Q01T41"/>
<evidence type="ECO:0000256" key="1">
    <source>
        <dbReference type="SAM" id="SignalP"/>
    </source>
</evidence>
<dbReference type="KEGG" id="sus:Acid_6253"/>
<dbReference type="Gene3D" id="2.130.10.10">
    <property type="entry name" value="YVTN repeat-like/Quinoprotein amine dehydrogenase"/>
    <property type="match status" value="1"/>
</dbReference>